<dbReference type="InterPro" id="IPR008906">
    <property type="entry name" value="HATC_C_dom"/>
</dbReference>
<reference evidence="2" key="1">
    <citation type="submission" date="2023-11" db="EMBL/GenBank/DDBJ databases">
        <title>Genome assemblies of two species of porcelain crab, Petrolisthes cinctipes and Petrolisthes manimaculis (Anomura: Porcellanidae).</title>
        <authorList>
            <person name="Angst P."/>
        </authorList>
    </citation>
    <scope>NUCLEOTIDE SEQUENCE</scope>
    <source>
        <strain evidence="2">PB745_02</strain>
        <tissue evidence="2">Gill</tissue>
    </source>
</reference>
<dbReference type="PANTHER" id="PTHR45913:SF5">
    <property type="entry name" value="GENERAL TRANSCRIPTION FACTOR II-I REPEAT DOMAIN-CONTAINING PROTEIN 2A-LIKE PROTEIN"/>
    <property type="match status" value="1"/>
</dbReference>
<protein>
    <recommendedName>
        <fullName evidence="1">HAT C-terminal dimerisation domain-containing protein</fullName>
    </recommendedName>
</protein>
<dbReference type="PANTHER" id="PTHR45913">
    <property type="entry name" value="EPM2A-INTERACTING PROTEIN 1"/>
    <property type="match status" value="1"/>
</dbReference>
<proteinExistence type="predicted"/>
<comment type="caution">
    <text evidence="2">The sequence shown here is derived from an EMBL/GenBank/DDBJ whole genome shotgun (WGS) entry which is preliminary data.</text>
</comment>
<dbReference type="SUPFAM" id="SSF53098">
    <property type="entry name" value="Ribonuclease H-like"/>
    <property type="match status" value="1"/>
</dbReference>
<name>A0AAE1TVH8_9EUCA</name>
<dbReference type="EMBL" id="JAWZYT010003126">
    <property type="protein sequence ID" value="KAK4300063.1"/>
    <property type="molecule type" value="Genomic_DNA"/>
</dbReference>
<evidence type="ECO:0000259" key="1">
    <source>
        <dbReference type="Pfam" id="PF05699"/>
    </source>
</evidence>
<sequence>MEIDEKEEEGMEKGVTARVLGGKEGGLRSVTSPAVQLLIMSDKKRKVDGEHRVFKPDWTENYFFIERFGQAQCLICFKTVAVIKLFNIRRHWETEHATSHFASISVTQRKDIILKLTENLEKTTSLFRKQTTDAAKVTRASYEVSRLLACKMKPFSDGDFIKECLMTVVNCVCPEKCSTFESVSLSSRTVRRRIEEMSSNVQDSLKASSSNLVAFSLALDESTDTKDTAQLAIFIRGVTSELLVYEEFLQLVPLRSTTTGQDIFNAVLQCVEKHSLDLSHLVSVTTDGAPAMIGEKKGAASLLVHHCEAAGHTQPIHKLHCIIHQEALCAKSANLVDVMSVVVKIVNSILSHSLNHRQFQLLLEEVNEHYIDLLYFCEVRWLSRGAMLSRVCDLKQEISNFLHQKKLPYADKFSDPRWLARLALLTDITTHLNALNLKLQGKEVLVTDMYGHITAFEVKLRLWEAQLADSQFAHFPRLAACDPDTIDPNTCVSVVSSLRQEFASRFKGVKVLAGDFKLFTAPFDVAVNDVPIPLQMEIIELQCNEELKAKFRTSSPLLFFRDYLHSDKFPKLLQHVQRIIAMFGSTYRCEQLFSKMKFTKSRLRSQLSDRHLNDILLLATSTIKPDMEALLCEKQHQVSH</sequence>
<dbReference type="AlphaFoldDB" id="A0AAE1TVH8"/>
<feature type="domain" description="HAT C-terminal dimerisation" evidence="1">
    <location>
        <begin position="552"/>
        <end position="617"/>
    </location>
</feature>
<dbReference type="GO" id="GO:0046983">
    <property type="term" value="F:protein dimerization activity"/>
    <property type="evidence" value="ECO:0007669"/>
    <property type="project" value="InterPro"/>
</dbReference>
<accession>A0AAE1TVH8</accession>
<evidence type="ECO:0000313" key="3">
    <source>
        <dbReference type="Proteomes" id="UP001292094"/>
    </source>
</evidence>
<dbReference type="Pfam" id="PF05699">
    <property type="entry name" value="Dimer_Tnp_hAT"/>
    <property type="match status" value="1"/>
</dbReference>
<organism evidence="2 3">
    <name type="scientific">Petrolisthes manimaculis</name>
    <dbReference type="NCBI Taxonomy" id="1843537"/>
    <lineage>
        <taxon>Eukaryota</taxon>
        <taxon>Metazoa</taxon>
        <taxon>Ecdysozoa</taxon>
        <taxon>Arthropoda</taxon>
        <taxon>Crustacea</taxon>
        <taxon>Multicrustacea</taxon>
        <taxon>Malacostraca</taxon>
        <taxon>Eumalacostraca</taxon>
        <taxon>Eucarida</taxon>
        <taxon>Decapoda</taxon>
        <taxon>Pleocyemata</taxon>
        <taxon>Anomura</taxon>
        <taxon>Galatheoidea</taxon>
        <taxon>Porcellanidae</taxon>
        <taxon>Petrolisthes</taxon>
    </lineage>
</organism>
<evidence type="ECO:0000313" key="2">
    <source>
        <dbReference type="EMBL" id="KAK4300063.1"/>
    </source>
</evidence>
<keyword evidence="3" id="KW-1185">Reference proteome</keyword>
<dbReference type="Proteomes" id="UP001292094">
    <property type="component" value="Unassembled WGS sequence"/>
</dbReference>
<dbReference type="InterPro" id="IPR012337">
    <property type="entry name" value="RNaseH-like_sf"/>
</dbReference>
<gene>
    <name evidence="2" type="ORF">Pmani_027711</name>
</gene>